<protein>
    <submittedName>
        <fullName evidence="1">Uncharacterized protein</fullName>
    </submittedName>
</protein>
<dbReference type="Proteomes" id="UP000281553">
    <property type="component" value="Unassembled WGS sequence"/>
</dbReference>
<name>A0A3P6QFY7_DIBLA</name>
<evidence type="ECO:0000313" key="2">
    <source>
        <dbReference type="Proteomes" id="UP000281553"/>
    </source>
</evidence>
<dbReference type="AlphaFoldDB" id="A0A3P6QFY7"/>
<gene>
    <name evidence="1" type="ORF">DILT_LOCUS261</name>
</gene>
<keyword evidence="2" id="KW-1185">Reference proteome</keyword>
<evidence type="ECO:0000313" key="1">
    <source>
        <dbReference type="EMBL" id="VDK30941.1"/>
    </source>
</evidence>
<accession>A0A3P6QFY7</accession>
<sequence length="69" mass="7849">MIGADPVHPSAVCLFLLTKLNLEEKHSDMRTLQQTLEEEKKKRATKSSGLHSELEAEYEQLLSQIANLR</sequence>
<dbReference type="EMBL" id="UYRU01000967">
    <property type="protein sequence ID" value="VDK30941.1"/>
    <property type="molecule type" value="Genomic_DNA"/>
</dbReference>
<organism evidence="1 2">
    <name type="scientific">Dibothriocephalus latus</name>
    <name type="common">Fish tapeworm</name>
    <name type="synonym">Diphyllobothrium latum</name>
    <dbReference type="NCBI Taxonomy" id="60516"/>
    <lineage>
        <taxon>Eukaryota</taxon>
        <taxon>Metazoa</taxon>
        <taxon>Spiralia</taxon>
        <taxon>Lophotrochozoa</taxon>
        <taxon>Platyhelminthes</taxon>
        <taxon>Cestoda</taxon>
        <taxon>Eucestoda</taxon>
        <taxon>Diphyllobothriidea</taxon>
        <taxon>Diphyllobothriidae</taxon>
        <taxon>Dibothriocephalus</taxon>
    </lineage>
</organism>
<reference evidence="1 2" key="1">
    <citation type="submission" date="2018-11" db="EMBL/GenBank/DDBJ databases">
        <authorList>
            <consortium name="Pathogen Informatics"/>
        </authorList>
    </citation>
    <scope>NUCLEOTIDE SEQUENCE [LARGE SCALE GENOMIC DNA]</scope>
</reference>
<proteinExistence type="predicted"/>